<keyword evidence="3" id="KW-1185">Reference proteome</keyword>
<proteinExistence type="predicted"/>
<comment type="caution">
    <text evidence="2">The sequence shown here is derived from an EMBL/GenBank/DDBJ whole genome shotgun (WGS) entry which is preliminary data.</text>
</comment>
<dbReference type="Pfam" id="PF12844">
    <property type="entry name" value="HTH_19"/>
    <property type="match status" value="1"/>
</dbReference>
<dbReference type="CDD" id="cd00093">
    <property type="entry name" value="HTH_XRE"/>
    <property type="match status" value="1"/>
</dbReference>
<accession>A0AAX0X4A7</accession>
<organism evidence="2 3">
    <name type="scientific">Legionella anisa</name>
    <dbReference type="NCBI Taxonomy" id="28082"/>
    <lineage>
        <taxon>Bacteria</taxon>
        <taxon>Pseudomonadati</taxon>
        <taxon>Pseudomonadota</taxon>
        <taxon>Gammaproteobacteria</taxon>
        <taxon>Legionellales</taxon>
        <taxon>Legionellaceae</taxon>
        <taxon>Legionella</taxon>
    </lineage>
</organism>
<dbReference type="RefSeq" id="WP_058388671.1">
    <property type="nucleotide sequence ID" value="NZ_CBCRWC010000009.1"/>
</dbReference>
<dbReference type="Gene3D" id="1.10.260.40">
    <property type="entry name" value="lambda repressor-like DNA-binding domains"/>
    <property type="match status" value="1"/>
</dbReference>
<gene>
    <name evidence="2" type="ORF">A6J39_000685</name>
</gene>
<dbReference type="GO" id="GO:0003677">
    <property type="term" value="F:DNA binding"/>
    <property type="evidence" value="ECO:0007669"/>
    <property type="project" value="InterPro"/>
</dbReference>
<dbReference type="InterPro" id="IPR010982">
    <property type="entry name" value="Lambda_DNA-bd_dom_sf"/>
</dbReference>
<dbReference type="Proteomes" id="UP000192511">
    <property type="component" value="Unassembled WGS sequence"/>
</dbReference>
<dbReference type="AlphaFoldDB" id="A0AAX0X4A7"/>
<evidence type="ECO:0000313" key="2">
    <source>
        <dbReference type="EMBL" id="PNL73999.1"/>
    </source>
</evidence>
<dbReference type="InterPro" id="IPR001387">
    <property type="entry name" value="Cro/C1-type_HTH"/>
</dbReference>
<dbReference type="SMART" id="SM00530">
    <property type="entry name" value="HTH_XRE"/>
    <property type="match status" value="1"/>
</dbReference>
<dbReference type="EMBL" id="NBTX02000001">
    <property type="protein sequence ID" value="PNL73999.1"/>
    <property type="molecule type" value="Genomic_DNA"/>
</dbReference>
<dbReference type="PROSITE" id="PS50943">
    <property type="entry name" value="HTH_CROC1"/>
    <property type="match status" value="1"/>
</dbReference>
<reference evidence="2" key="1">
    <citation type="submission" date="2017-12" db="EMBL/GenBank/DDBJ databases">
        <title>FDA dAtabase for Regulatory Grade micrObial Sequences (FDA-ARGOS): Supporting development and validation of Infectious Disease Dx tests.</title>
        <authorList>
            <person name="Kerrigan L."/>
            <person name="Tallon L.J."/>
            <person name="Sadzewicz L."/>
            <person name="Sengamalay N."/>
            <person name="Ott S."/>
            <person name="Godinez A."/>
            <person name="Nagaraj S."/>
            <person name="Vavikolanu K."/>
            <person name="Vyas G."/>
            <person name="Nadendla S."/>
            <person name="Aluvathingal J."/>
            <person name="Sichtig H."/>
        </authorList>
    </citation>
    <scope>NUCLEOTIDE SEQUENCE [LARGE SCALE GENOMIC DNA]</scope>
    <source>
        <strain evidence="2">FDAARGOS_200</strain>
    </source>
</reference>
<sequence length="99" mass="10986">MNTNAREYLEKSVGRLTLGKAIRSIRHGEGASQIDFAKQLGVSKQFLCDLEHDRKIVSAKKAKQFAENLGYSSEQFIALAIQDSLKHDGIHMIVDVKAA</sequence>
<evidence type="ECO:0000259" key="1">
    <source>
        <dbReference type="PROSITE" id="PS50943"/>
    </source>
</evidence>
<protein>
    <submittedName>
        <fullName evidence="2">XRE family transcriptional regulator</fullName>
    </submittedName>
</protein>
<name>A0AAX0X4A7_9GAMM</name>
<dbReference type="SUPFAM" id="SSF47413">
    <property type="entry name" value="lambda repressor-like DNA-binding domains"/>
    <property type="match status" value="1"/>
</dbReference>
<feature type="domain" description="HTH cro/C1-type" evidence="1">
    <location>
        <begin position="22"/>
        <end position="76"/>
    </location>
</feature>
<evidence type="ECO:0000313" key="3">
    <source>
        <dbReference type="Proteomes" id="UP000192511"/>
    </source>
</evidence>